<dbReference type="AlphaFoldDB" id="A0A4C1T6Z3"/>
<accession>A0A4C1T6Z3</accession>
<evidence type="ECO:0000313" key="2">
    <source>
        <dbReference type="Proteomes" id="UP000299102"/>
    </source>
</evidence>
<protein>
    <submittedName>
        <fullName evidence="1">Uncharacterized protein</fullName>
    </submittedName>
</protein>
<keyword evidence="2" id="KW-1185">Reference proteome</keyword>
<reference evidence="1 2" key="1">
    <citation type="journal article" date="2019" name="Commun. Biol.">
        <title>The bagworm genome reveals a unique fibroin gene that provides high tensile strength.</title>
        <authorList>
            <person name="Kono N."/>
            <person name="Nakamura H."/>
            <person name="Ohtoshi R."/>
            <person name="Tomita M."/>
            <person name="Numata K."/>
            <person name="Arakawa K."/>
        </authorList>
    </citation>
    <scope>NUCLEOTIDE SEQUENCE [LARGE SCALE GENOMIC DNA]</scope>
</reference>
<name>A0A4C1T6Z3_EUMVA</name>
<proteinExistence type="predicted"/>
<evidence type="ECO:0000313" key="1">
    <source>
        <dbReference type="EMBL" id="GBP09956.1"/>
    </source>
</evidence>
<sequence>MYRAARGLADERLGLPTNKNISGSPWRRGRSAGRGRGPGVGVRLGPCFIALSYLNLLLNENTLAAVDATRSGSARRRPGSEFYDEYLSNVEVELMETPSARAAAVALCGGTRLWMGDATIHGLHARPSADTELCYREAWDSSPVRWSRAGRGPLTAVVTNVMTTLA</sequence>
<dbReference type="EMBL" id="BGZK01000038">
    <property type="protein sequence ID" value="GBP09956.1"/>
    <property type="molecule type" value="Genomic_DNA"/>
</dbReference>
<gene>
    <name evidence="1" type="ORF">EVAR_92487_1</name>
</gene>
<dbReference type="Proteomes" id="UP000299102">
    <property type="component" value="Unassembled WGS sequence"/>
</dbReference>
<comment type="caution">
    <text evidence="1">The sequence shown here is derived from an EMBL/GenBank/DDBJ whole genome shotgun (WGS) entry which is preliminary data.</text>
</comment>
<organism evidence="1 2">
    <name type="scientific">Eumeta variegata</name>
    <name type="common">Bagworm moth</name>
    <name type="synonym">Eumeta japonica</name>
    <dbReference type="NCBI Taxonomy" id="151549"/>
    <lineage>
        <taxon>Eukaryota</taxon>
        <taxon>Metazoa</taxon>
        <taxon>Ecdysozoa</taxon>
        <taxon>Arthropoda</taxon>
        <taxon>Hexapoda</taxon>
        <taxon>Insecta</taxon>
        <taxon>Pterygota</taxon>
        <taxon>Neoptera</taxon>
        <taxon>Endopterygota</taxon>
        <taxon>Lepidoptera</taxon>
        <taxon>Glossata</taxon>
        <taxon>Ditrysia</taxon>
        <taxon>Tineoidea</taxon>
        <taxon>Psychidae</taxon>
        <taxon>Oiketicinae</taxon>
        <taxon>Eumeta</taxon>
    </lineage>
</organism>